<proteinExistence type="predicted"/>
<dbReference type="CDD" id="cd06661">
    <property type="entry name" value="GGCT_like"/>
    <property type="match status" value="1"/>
</dbReference>
<dbReference type="EMBL" id="QJTI01000003">
    <property type="protein sequence ID" value="PYF04351.1"/>
    <property type="molecule type" value="Genomic_DNA"/>
</dbReference>
<dbReference type="SUPFAM" id="SSF110857">
    <property type="entry name" value="Gamma-glutamyl cyclotransferase-like"/>
    <property type="match status" value="1"/>
</dbReference>
<dbReference type="InterPro" id="IPR013024">
    <property type="entry name" value="GGCT-like"/>
</dbReference>
<dbReference type="InterPro" id="IPR009288">
    <property type="entry name" value="AIG2-like_dom"/>
</dbReference>
<reference evidence="2 3" key="1">
    <citation type="submission" date="2018-06" db="EMBL/GenBank/DDBJ databases">
        <title>Genomic Encyclopedia of Archaeal and Bacterial Type Strains, Phase II (KMG-II): from individual species to whole genera.</title>
        <authorList>
            <person name="Goeker M."/>
        </authorList>
    </citation>
    <scope>NUCLEOTIDE SEQUENCE [LARGE SCALE GENOMIC DNA]</scope>
    <source>
        <strain evidence="2 3">JCM 11668</strain>
    </source>
</reference>
<dbReference type="InterPro" id="IPR036568">
    <property type="entry name" value="GGCT-like_sf"/>
</dbReference>
<sequence length="131" mass="14832">MQDLLFVYGTLMRGFDHPMARLLEHNADFLGEAQCPGRLYLVRHYPGLVDSDDDNERVHGHLFRLRQPAQLLAELDDYEGCGADAPPPAEYRRELRTITAADGTAQQAWVYLYNWPIDGMPLIAGGRFDLA</sequence>
<comment type="caution">
    <text evidence="2">The sequence shown here is derived from an EMBL/GenBank/DDBJ whole genome shotgun (WGS) entry which is preliminary data.</text>
</comment>
<feature type="domain" description="Gamma-glutamylcyclotransferase AIG2-like" evidence="1">
    <location>
        <begin position="5"/>
        <end position="129"/>
    </location>
</feature>
<dbReference type="Proteomes" id="UP000248148">
    <property type="component" value="Unassembled WGS sequence"/>
</dbReference>
<dbReference type="AlphaFoldDB" id="A0A318THM8"/>
<evidence type="ECO:0000259" key="1">
    <source>
        <dbReference type="Pfam" id="PF06094"/>
    </source>
</evidence>
<keyword evidence="2" id="KW-0808">Transferase</keyword>
<organism evidence="2 3">
    <name type="scientific">Rhodopseudomonas faecalis</name>
    <dbReference type="NCBI Taxonomy" id="99655"/>
    <lineage>
        <taxon>Bacteria</taxon>
        <taxon>Pseudomonadati</taxon>
        <taxon>Pseudomonadota</taxon>
        <taxon>Alphaproteobacteria</taxon>
        <taxon>Hyphomicrobiales</taxon>
        <taxon>Nitrobacteraceae</taxon>
        <taxon>Rhodopseudomonas</taxon>
    </lineage>
</organism>
<dbReference type="Pfam" id="PF06094">
    <property type="entry name" value="GGACT"/>
    <property type="match status" value="1"/>
</dbReference>
<dbReference type="GO" id="GO:0016740">
    <property type="term" value="F:transferase activity"/>
    <property type="evidence" value="ECO:0007669"/>
    <property type="project" value="UniProtKB-KW"/>
</dbReference>
<accession>A0A318THM8</accession>
<dbReference type="RefSeq" id="WP_110779780.1">
    <property type="nucleotide sequence ID" value="NZ_QJTI01000003.1"/>
</dbReference>
<protein>
    <submittedName>
        <fullName evidence="2">Gamma-glutamylcyclotransferase (GGCT)/AIG2-like uncharacterized protein YtfP</fullName>
    </submittedName>
</protein>
<name>A0A318THM8_9BRAD</name>
<dbReference type="OrthoDB" id="482277at2"/>
<gene>
    <name evidence="2" type="ORF">BJ122_1033</name>
</gene>
<evidence type="ECO:0000313" key="3">
    <source>
        <dbReference type="Proteomes" id="UP000248148"/>
    </source>
</evidence>
<evidence type="ECO:0000313" key="2">
    <source>
        <dbReference type="EMBL" id="PYF04351.1"/>
    </source>
</evidence>
<dbReference type="Gene3D" id="3.10.490.10">
    <property type="entry name" value="Gamma-glutamyl cyclotransferase-like"/>
    <property type="match status" value="1"/>
</dbReference>
<keyword evidence="3" id="KW-1185">Reference proteome</keyword>